<feature type="region of interest" description="Disordered" evidence="1">
    <location>
        <begin position="381"/>
        <end position="437"/>
    </location>
</feature>
<dbReference type="Proteomes" id="UP000283509">
    <property type="component" value="Unassembled WGS sequence"/>
</dbReference>
<accession>A0A423SYW9</accession>
<feature type="region of interest" description="Disordered" evidence="1">
    <location>
        <begin position="79"/>
        <end position="112"/>
    </location>
</feature>
<protein>
    <submittedName>
        <fullName evidence="2">Uncharacterized protein</fullName>
    </submittedName>
</protein>
<evidence type="ECO:0000313" key="2">
    <source>
        <dbReference type="EMBL" id="ROT69470.1"/>
    </source>
</evidence>
<sequence length="532" mass="59351">MNSMIECDKDRACCSRKPPLEGYVLGKHAVECEMESGRQKGKRRPKDKTVPHILLPPTITSFSPPSPLHNCKQLNCHQQVSPAEAHRPSRNFRLRQPGRSSAQYSRPASSQDLCRRQPNVVFIRRLTIRSTTARVNQTHAAAPTAAKQHPKPTFSLATKAWLTKAGAPTRLRARAIMAAYLQLPRSSFPLRGRQTDMIQKPVTDGEQAAASLLHTSGYSDPCRYGIKRGHEYKILRYYMLTQRNLSGCFPQENATPPPPKRPRLYLAHGNLRHDTHLHVSIPRPPGGPAPHAPLELLTTVPGIPLAWRPATPFPGLHATRAEQVSSQEGKDRMRCSEGAVDANSLGRIARKIFTVHDKQLQYLNQHVTQDARHEEHASLPDLELPLSHPPPRKTKPPDAQQTNTTSRYTAPTPPNLPTHTKLPQQQTKPPQRTKKQLYLTDSRAAVSLRFGQIRSTFLLHRGSLLYPREPGGTAAVQILGQGAWPNMSSLLRDPFLRPNPAPKNAFVFHINKRTDTKSGAKKGHTPQQLLAL</sequence>
<feature type="compositionally biased region" description="Low complexity" evidence="1">
    <location>
        <begin position="417"/>
        <end position="430"/>
    </location>
</feature>
<feature type="compositionally biased region" description="Polar residues" evidence="1">
    <location>
        <begin position="98"/>
        <end position="112"/>
    </location>
</feature>
<reference evidence="2 3" key="1">
    <citation type="submission" date="2018-04" db="EMBL/GenBank/DDBJ databases">
        <authorList>
            <person name="Zhang X."/>
            <person name="Yuan J."/>
            <person name="Li F."/>
            <person name="Xiang J."/>
        </authorList>
    </citation>
    <scope>NUCLEOTIDE SEQUENCE [LARGE SCALE GENOMIC DNA]</scope>
    <source>
        <tissue evidence="2">Muscle</tissue>
    </source>
</reference>
<dbReference type="AlphaFoldDB" id="A0A423SYW9"/>
<dbReference type="EMBL" id="QCYY01002563">
    <property type="protein sequence ID" value="ROT69470.1"/>
    <property type="molecule type" value="Genomic_DNA"/>
</dbReference>
<evidence type="ECO:0000313" key="3">
    <source>
        <dbReference type="Proteomes" id="UP000283509"/>
    </source>
</evidence>
<organism evidence="2 3">
    <name type="scientific">Penaeus vannamei</name>
    <name type="common">Whiteleg shrimp</name>
    <name type="synonym">Litopenaeus vannamei</name>
    <dbReference type="NCBI Taxonomy" id="6689"/>
    <lineage>
        <taxon>Eukaryota</taxon>
        <taxon>Metazoa</taxon>
        <taxon>Ecdysozoa</taxon>
        <taxon>Arthropoda</taxon>
        <taxon>Crustacea</taxon>
        <taxon>Multicrustacea</taxon>
        <taxon>Malacostraca</taxon>
        <taxon>Eumalacostraca</taxon>
        <taxon>Eucarida</taxon>
        <taxon>Decapoda</taxon>
        <taxon>Dendrobranchiata</taxon>
        <taxon>Penaeoidea</taxon>
        <taxon>Penaeidae</taxon>
        <taxon>Penaeus</taxon>
    </lineage>
</organism>
<evidence type="ECO:0000256" key="1">
    <source>
        <dbReference type="SAM" id="MobiDB-lite"/>
    </source>
</evidence>
<name>A0A423SYW9_PENVA</name>
<feature type="compositionally biased region" description="Polar residues" evidence="1">
    <location>
        <begin position="399"/>
        <end position="409"/>
    </location>
</feature>
<reference evidence="2 3" key="2">
    <citation type="submission" date="2019-01" db="EMBL/GenBank/DDBJ databases">
        <title>The decoding of complex shrimp genome reveals the adaptation for benthos swimmer, frequently molting mechanism and breeding impact on genome.</title>
        <authorList>
            <person name="Sun Y."/>
            <person name="Gao Y."/>
            <person name="Yu Y."/>
        </authorList>
    </citation>
    <scope>NUCLEOTIDE SEQUENCE [LARGE SCALE GENOMIC DNA]</scope>
    <source>
        <tissue evidence="2">Muscle</tissue>
    </source>
</reference>
<comment type="caution">
    <text evidence="2">The sequence shown here is derived from an EMBL/GenBank/DDBJ whole genome shotgun (WGS) entry which is preliminary data.</text>
</comment>
<proteinExistence type="predicted"/>
<gene>
    <name evidence="2" type="ORF">C7M84_012363</name>
</gene>
<keyword evidence="3" id="KW-1185">Reference proteome</keyword>